<dbReference type="Gene3D" id="3.90.226.10">
    <property type="entry name" value="2-enoyl-CoA Hydratase, Chain A, domain 1"/>
    <property type="match status" value="2"/>
</dbReference>
<dbReference type="eggNOG" id="COG0825">
    <property type="taxonomic scope" value="Bacteria"/>
</dbReference>
<evidence type="ECO:0000256" key="2">
    <source>
        <dbReference type="ARBA" id="ARBA00004496"/>
    </source>
</evidence>
<dbReference type="HAMAP" id="MF_00823">
    <property type="entry name" value="AcetylCoA_CT_alpha"/>
    <property type="match status" value="1"/>
</dbReference>
<dbReference type="InterPro" id="IPR001095">
    <property type="entry name" value="Acetyl_CoA_COase_a_su"/>
</dbReference>
<comment type="similarity">
    <text evidence="4">In the C-terminal section; belongs to the AccA family.</text>
</comment>
<evidence type="ECO:0000259" key="19">
    <source>
        <dbReference type="PROSITE" id="PS50980"/>
    </source>
</evidence>
<keyword evidence="13 17" id="KW-0443">Lipid metabolism</keyword>
<comment type="similarity">
    <text evidence="5">In the N-terminal section; belongs to the AccD/PCCB family.</text>
</comment>
<evidence type="ECO:0000256" key="8">
    <source>
        <dbReference type="ARBA" id="ARBA00022516"/>
    </source>
</evidence>
<comment type="similarity">
    <text evidence="18">Belongs to the AccD/PCCB family.</text>
</comment>
<evidence type="ECO:0000313" key="21">
    <source>
        <dbReference type="EMBL" id="EIM57158.1"/>
    </source>
</evidence>
<evidence type="ECO:0000256" key="15">
    <source>
        <dbReference type="ARBA" id="ARBA00025280"/>
    </source>
</evidence>
<dbReference type="Pfam" id="PF03255">
    <property type="entry name" value="ACCA"/>
    <property type="match status" value="1"/>
</dbReference>
<dbReference type="GO" id="GO:0006633">
    <property type="term" value="P:fatty acid biosynthetic process"/>
    <property type="evidence" value="ECO:0007669"/>
    <property type="project" value="UniProtKB-KW"/>
</dbReference>
<dbReference type="eggNOG" id="COG0777">
    <property type="taxonomic scope" value="Bacteria"/>
</dbReference>
<dbReference type="PRINTS" id="PR01069">
    <property type="entry name" value="ACCCTRFRASEA"/>
</dbReference>
<name>I5ATN5_EUBC6</name>
<dbReference type="PANTHER" id="PTHR42853">
    <property type="entry name" value="ACETYL-COENZYME A CARBOXYLASE CARBOXYL TRANSFERASE SUBUNIT ALPHA"/>
    <property type="match status" value="1"/>
</dbReference>
<dbReference type="NCBIfam" id="NF004344">
    <property type="entry name" value="PRK05724.1"/>
    <property type="match status" value="1"/>
</dbReference>
<comment type="similarity">
    <text evidence="17">Belongs to the AccA family.</text>
</comment>
<keyword evidence="22" id="KW-1185">Reference proteome</keyword>
<evidence type="ECO:0000256" key="14">
    <source>
        <dbReference type="ARBA" id="ARBA00023160"/>
    </source>
</evidence>
<comment type="caution">
    <text evidence="18">Lacks conserved residue(s) required for the propagation of feature annotation.</text>
</comment>
<evidence type="ECO:0000256" key="18">
    <source>
        <dbReference type="HAMAP-Rule" id="MF_01395"/>
    </source>
</evidence>
<dbReference type="EMBL" id="CM001487">
    <property type="protein sequence ID" value="EIM57158.1"/>
    <property type="molecule type" value="Genomic_DNA"/>
</dbReference>
<keyword evidence="11 17" id="KW-0276">Fatty acid metabolism</keyword>
<comment type="catalytic activity">
    <reaction evidence="16 17">
        <text>N(6)-carboxybiotinyl-L-lysyl-[protein] + acetyl-CoA = N(6)-biotinyl-L-lysyl-[protein] + malonyl-CoA</text>
        <dbReference type="Rhea" id="RHEA:54728"/>
        <dbReference type="Rhea" id="RHEA-COMP:10505"/>
        <dbReference type="Rhea" id="RHEA-COMP:10506"/>
        <dbReference type="ChEBI" id="CHEBI:57288"/>
        <dbReference type="ChEBI" id="CHEBI:57384"/>
        <dbReference type="ChEBI" id="CHEBI:83144"/>
        <dbReference type="ChEBI" id="CHEBI:83145"/>
        <dbReference type="EC" id="2.1.3.15"/>
    </reaction>
</comment>
<proteinExistence type="inferred from homology"/>
<accession>I5ATN5</accession>
<dbReference type="HOGENOM" id="CLU_015486_3_2_9"/>
<dbReference type="InterPro" id="IPR011762">
    <property type="entry name" value="COA_CT_N"/>
</dbReference>
<dbReference type="InterPro" id="IPR011763">
    <property type="entry name" value="COA_CT_C"/>
</dbReference>
<sequence>MAGTGNTFKAKRQTLMSFRTMRAKRTQRKEVGEYLRLVCDDGCFVEIESGLKSRDPLNFPGYGKKLEENRILTDEEDSCVAGCGRIEGLGCVMAELSRNFMMGSMGTAAGEKLTMAFEEADRRELPLIIFSASGGARMQEGMFSLMQMAKTSAAAKRFSDHGGLYISVLTHPTTGGVSASYASLGDVILAEPGALIGFAGPRVIEQTIGEKLPAGFQRAEFQMEHGFVDGIVPKDEMKKKLGQLLRLHRNTKSARDIFRLIGKQGAETKQDGVFDTGDDKSRSLRKNGTEGNVVLRPFDRVTLAREQKRPKITDFIEALFDDFVEMRGDRLGKEDPAILGGIASYHGIPVTVIGHRKGHDLKENLKYNFGMPEPEGYRKALRLMKQAEKFGRPVITFIDTPGAYPGKDAEENGQSVAIAENLAQMSSLRTPVVVVVTGEGNSGGALAIGVGDRILMLENAVYSVLSPEGFASILWKKADKISEACEVMKLTAQDLVGAGLADELIPEPEGGIQKDFYSWIRILDAAIAADLSELLKYDGEELARQRYEKFRRIEGAMNPAVRTAGCREGD</sequence>
<evidence type="ECO:0000256" key="9">
    <source>
        <dbReference type="ARBA" id="ARBA00022679"/>
    </source>
</evidence>
<dbReference type="PANTHER" id="PTHR42853:SF3">
    <property type="entry name" value="ACETYL-COENZYME A CARBOXYLASE CARBOXYL TRANSFERASE SUBUNIT ALPHA, CHLOROPLASTIC"/>
    <property type="match status" value="1"/>
</dbReference>
<dbReference type="GO" id="GO:0016743">
    <property type="term" value="F:carboxyl- or carbamoyltransferase activity"/>
    <property type="evidence" value="ECO:0007669"/>
    <property type="project" value="UniProtKB-UniRule"/>
</dbReference>
<evidence type="ECO:0000256" key="5">
    <source>
        <dbReference type="ARBA" id="ARBA00010284"/>
    </source>
</evidence>
<feature type="domain" description="CoA carboxyltransferase C-terminal" evidence="20">
    <location>
        <begin position="276"/>
        <end position="533"/>
    </location>
</feature>
<dbReference type="PROSITE" id="PS50980">
    <property type="entry name" value="COA_CT_NTER"/>
    <property type="match status" value="1"/>
</dbReference>
<evidence type="ECO:0000259" key="20">
    <source>
        <dbReference type="PROSITE" id="PS50989"/>
    </source>
</evidence>
<gene>
    <name evidence="18" type="primary">accD</name>
    <name evidence="17" type="synonym">accA</name>
    <name evidence="21" type="ORF">EubceDRAFT1_1346</name>
</gene>
<organism evidence="21 22">
    <name type="scientific">Eubacterium cellulosolvens (strain ATCC 43171 / JCM 9499 / 6)</name>
    <name type="common">Cillobacterium cellulosolvens</name>
    <dbReference type="NCBI Taxonomy" id="633697"/>
    <lineage>
        <taxon>Bacteria</taxon>
        <taxon>Bacillati</taxon>
        <taxon>Bacillota</taxon>
        <taxon>Clostridia</taxon>
        <taxon>Eubacteriales</taxon>
        <taxon>Eubacteriaceae</taxon>
        <taxon>Eubacterium</taxon>
    </lineage>
</organism>
<evidence type="ECO:0000256" key="17">
    <source>
        <dbReference type="HAMAP-Rule" id="MF_00823"/>
    </source>
</evidence>
<evidence type="ECO:0000256" key="3">
    <source>
        <dbReference type="ARBA" id="ARBA00004956"/>
    </source>
</evidence>
<dbReference type="Proteomes" id="UP000005753">
    <property type="component" value="Chromosome"/>
</dbReference>
<dbReference type="InterPro" id="IPR029045">
    <property type="entry name" value="ClpP/crotonase-like_dom_sf"/>
</dbReference>
<comment type="subcellular location">
    <subcellularLocation>
        <location evidence="2 17">Cytoplasm</location>
    </subcellularLocation>
</comment>
<dbReference type="PROSITE" id="PS50989">
    <property type="entry name" value="COA_CT_CTER"/>
    <property type="match status" value="1"/>
</dbReference>
<dbReference type="SUPFAM" id="SSF52096">
    <property type="entry name" value="ClpP/crotonase"/>
    <property type="match status" value="2"/>
</dbReference>
<comment type="function">
    <text evidence="17">Component of the acetyl coenzyme A carboxylase (ACC) complex. First, biotin carboxylase catalyzes the carboxylation of biotin on its carrier protein (BCCP) and then the CO(2) group is transferred by the carboxyltransferase to acetyl-CoA to form malonyl-CoA.</text>
</comment>
<dbReference type="GO" id="GO:0003989">
    <property type="term" value="F:acetyl-CoA carboxylase activity"/>
    <property type="evidence" value="ECO:0007669"/>
    <property type="project" value="InterPro"/>
</dbReference>
<evidence type="ECO:0000256" key="4">
    <source>
        <dbReference type="ARBA" id="ARBA00006276"/>
    </source>
</evidence>
<evidence type="ECO:0000256" key="11">
    <source>
        <dbReference type="ARBA" id="ARBA00022832"/>
    </source>
</evidence>
<evidence type="ECO:0000256" key="7">
    <source>
        <dbReference type="ARBA" id="ARBA00022490"/>
    </source>
</evidence>
<evidence type="ECO:0000256" key="6">
    <source>
        <dbReference type="ARBA" id="ARBA00011664"/>
    </source>
</evidence>
<dbReference type="NCBIfam" id="NF041504">
    <property type="entry name" value="AccA_sub"/>
    <property type="match status" value="1"/>
</dbReference>
<evidence type="ECO:0000256" key="12">
    <source>
        <dbReference type="ARBA" id="ARBA00022840"/>
    </source>
</evidence>
<dbReference type="InterPro" id="IPR034733">
    <property type="entry name" value="AcCoA_carboxyl_beta"/>
</dbReference>
<evidence type="ECO:0000256" key="16">
    <source>
        <dbReference type="ARBA" id="ARBA00049152"/>
    </source>
</evidence>
<dbReference type="UniPathway" id="UPA00655">
    <property type="reaction ID" value="UER00711"/>
</dbReference>
<evidence type="ECO:0000256" key="1">
    <source>
        <dbReference type="ARBA" id="ARBA00001947"/>
    </source>
</evidence>
<comment type="subunit">
    <text evidence="6">Acetyl-CoA carboxylase is a heterotetramer composed of biotin carboxyl carrier protein (AccB), biotin carboxylase (AccC) and two subunits of ACCase subunit beta/alpha.</text>
</comment>
<dbReference type="InterPro" id="IPR000438">
    <property type="entry name" value="Acetyl_CoA_COase_Trfase_b_su"/>
</dbReference>
<reference evidence="21 22" key="1">
    <citation type="submission" date="2010-08" db="EMBL/GenBank/DDBJ databases">
        <authorList>
            <consortium name="US DOE Joint Genome Institute (JGI-PGF)"/>
            <person name="Lucas S."/>
            <person name="Copeland A."/>
            <person name="Lapidus A."/>
            <person name="Cheng J.-F."/>
            <person name="Bruce D."/>
            <person name="Goodwin L."/>
            <person name="Pitluck S."/>
            <person name="Land M.L."/>
            <person name="Hauser L."/>
            <person name="Chang Y.-J."/>
            <person name="Anderson I.J."/>
            <person name="Johnson E."/>
            <person name="Mulhopadhyay B."/>
            <person name="Kyrpides N."/>
            <person name="Woyke T.J."/>
        </authorList>
    </citation>
    <scope>NUCLEOTIDE SEQUENCE [LARGE SCALE GENOMIC DNA]</scope>
    <source>
        <strain evidence="21 22">6</strain>
    </source>
</reference>
<dbReference type="NCBIfam" id="TIGR00513">
    <property type="entry name" value="accA"/>
    <property type="match status" value="1"/>
</dbReference>
<comment type="cofactor">
    <cofactor evidence="1">
        <name>Zn(2+)</name>
        <dbReference type="ChEBI" id="CHEBI:29105"/>
    </cofactor>
</comment>
<keyword evidence="10 17" id="KW-0547">Nucleotide-binding</keyword>
<comment type="subunit">
    <text evidence="17">Acetyl-CoA carboxylase is a heterohexamer composed of biotin carboxyl carrier protein (AccB), biotin carboxylase (AccC) and two subunits each of ACCase subunit alpha (AccA) and ACCase subunit beta (AccD).</text>
</comment>
<keyword evidence="9 17" id="KW-0808">Transferase</keyword>
<keyword evidence="8 17" id="KW-0444">Lipid biosynthesis</keyword>
<evidence type="ECO:0000256" key="10">
    <source>
        <dbReference type="ARBA" id="ARBA00022741"/>
    </source>
</evidence>
<dbReference type="EC" id="2.1.3.15" evidence="17"/>
<keyword evidence="14 17" id="KW-0275">Fatty acid biosynthesis</keyword>
<dbReference type="GO" id="GO:0005524">
    <property type="term" value="F:ATP binding"/>
    <property type="evidence" value="ECO:0007669"/>
    <property type="project" value="UniProtKB-KW"/>
</dbReference>
<keyword evidence="12 17" id="KW-0067">ATP-binding</keyword>
<evidence type="ECO:0000313" key="22">
    <source>
        <dbReference type="Proteomes" id="UP000005753"/>
    </source>
</evidence>
<dbReference type="AlphaFoldDB" id="I5ATN5"/>
<comment type="pathway">
    <text evidence="3 17">Lipid metabolism; malonyl-CoA biosynthesis; malonyl-CoA from acetyl-CoA: step 1/1.</text>
</comment>
<comment type="function">
    <text evidence="15 18">Component of the acetyl coenzyme A carboxylase (ACC) complex. Biotin carboxylase (BC) catalyzes the carboxylation of biotin on its carrier protein (BCCP) and then the CO(2) group is transferred by the transcarboxylase to acetyl-CoA to form malonyl-CoA.</text>
</comment>
<dbReference type="STRING" id="633697.EubceDRAFT1_1346"/>
<feature type="domain" description="CoA carboxyltransferase N-terminal" evidence="19">
    <location>
        <begin position="1"/>
        <end position="263"/>
    </location>
</feature>
<dbReference type="GO" id="GO:2001295">
    <property type="term" value="P:malonyl-CoA biosynthetic process"/>
    <property type="evidence" value="ECO:0007669"/>
    <property type="project" value="UniProtKB-UniRule"/>
</dbReference>
<dbReference type="Pfam" id="PF01039">
    <property type="entry name" value="Carboxyl_trans"/>
    <property type="match status" value="1"/>
</dbReference>
<dbReference type="GO" id="GO:0009317">
    <property type="term" value="C:acetyl-CoA carboxylase complex"/>
    <property type="evidence" value="ECO:0007669"/>
    <property type="project" value="InterPro"/>
</dbReference>
<dbReference type="OrthoDB" id="9772975at2"/>
<keyword evidence="7 17" id="KW-0963">Cytoplasm</keyword>
<reference evidence="21 22" key="2">
    <citation type="submission" date="2012-02" db="EMBL/GenBank/DDBJ databases">
        <title>Improved High-Quality Draft sequence of Eubacterium cellulosolvens 6.</title>
        <authorList>
            <consortium name="US DOE Joint Genome Institute"/>
            <person name="Lucas S."/>
            <person name="Han J."/>
            <person name="Lapidus A."/>
            <person name="Cheng J.-F."/>
            <person name="Goodwin L."/>
            <person name="Pitluck S."/>
            <person name="Peters L."/>
            <person name="Mikhailova N."/>
            <person name="Gu W."/>
            <person name="Detter J.C."/>
            <person name="Han C."/>
            <person name="Tapia R."/>
            <person name="Land M."/>
            <person name="Hauser L."/>
            <person name="Kyrpides N."/>
            <person name="Ivanova N."/>
            <person name="Pagani I."/>
            <person name="Johnson E."/>
            <person name="Mukhopadhyay B."/>
            <person name="Anderson I."/>
            <person name="Woyke T."/>
        </authorList>
    </citation>
    <scope>NUCLEOTIDE SEQUENCE [LARGE SCALE GENOMIC DNA]</scope>
    <source>
        <strain evidence="21 22">6</strain>
    </source>
</reference>
<evidence type="ECO:0000256" key="13">
    <source>
        <dbReference type="ARBA" id="ARBA00023098"/>
    </source>
</evidence>
<protein>
    <recommendedName>
        <fullName evidence="17 18">Multifunctional fusion protein</fullName>
    </recommendedName>
    <domain>
        <recommendedName>
            <fullName evidence="17">Acetyl-coenzyme A carboxylase carboxyl transferase subunit alpha</fullName>
            <shortName evidence="17">ACCase subunit alpha</shortName>
            <shortName evidence="17">Acetyl-CoA carboxylase carboxyltransferase subunit alpha</shortName>
            <ecNumber evidence="17">2.1.3.15</ecNumber>
        </recommendedName>
    </domain>
    <domain>
        <recommendedName>
            <fullName evidence="18">Acetyl-coenzyme A carboxylase carboxyl transferase subunit beta</fullName>
            <shortName evidence="18">ACCase subunit beta</shortName>
            <shortName evidence="18">Acetyl-CoA carboxylase carboxyltransferase subunit beta</shortName>
        </recommendedName>
    </domain>
</protein>
<dbReference type="HAMAP" id="MF_01395">
    <property type="entry name" value="AcetylCoA_CT_beta"/>
    <property type="match status" value="1"/>
</dbReference>